<feature type="region of interest" description="Disordered" evidence="8">
    <location>
        <begin position="429"/>
        <end position="458"/>
    </location>
</feature>
<evidence type="ECO:0000256" key="6">
    <source>
        <dbReference type="ARBA" id="ARBA00022801"/>
    </source>
</evidence>
<dbReference type="EMBL" id="JAUCMV010000005">
    <property type="protein sequence ID" value="KAK0400368.1"/>
    <property type="molecule type" value="Genomic_DNA"/>
</dbReference>
<dbReference type="GO" id="GO:0006508">
    <property type="term" value="P:proteolysis"/>
    <property type="evidence" value="ECO:0007669"/>
    <property type="project" value="UniProtKB-KW"/>
</dbReference>
<evidence type="ECO:0000313" key="11">
    <source>
        <dbReference type="Proteomes" id="UP001175271"/>
    </source>
</evidence>
<evidence type="ECO:0000256" key="5">
    <source>
        <dbReference type="ARBA" id="ARBA00022786"/>
    </source>
</evidence>
<dbReference type="GO" id="GO:0016579">
    <property type="term" value="P:protein deubiquitination"/>
    <property type="evidence" value="ECO:0007669"/>
    <property type="project" value="TreeGrafter"/>
</dbReference>
<name>A0AA39LKB4_9BILA</name>
<dbReference type="InterPro" id="IPR003323">
    <property type="entry name" value="OTU_dom"/>
</dbReference>
<evidence type="ECO:0000256" key="3">
    <source>
        <dbReference type="ARBA" id="ARBA00012759"/>
    </source>
</evidence>
<feature type="compositionally biased region" description="Polar residues" evidence="8">
    <location>
        <begin position="377"/>
        <end position="389"/>
    </location>
</feature>
<evidence type="ECO:0000256" key="8">
    <source>
        <dbReference type="SAM" id="MobiDB-lite"/>
    </source>
</evidence>
<proteinExistence type="inferred from homology"/>
<feature type="compositionally biased region" description="Polar residues" evidence="8">
    <location>
        <begin position="18"/>
        <end position="43"/>
    </location>
</feature>
<feature type="region of interest" description="Disordered" evidence="8">
    <location>
        <begin position="360"/>
        <end position="389"/>
    </location>
</feature>
<dbReference type="AlphaFoldDB" id="A0AA39LKB4"/>
<dbReference type="GO" id="GO:0004843">
    <property type="term" value="F:cysteine-type deubiquitinase activity"/>
    <property type="evidence" value="ECO:0007669"/>
    <property type="project" value="UniProtKB-EC"/>
</dbReference>
<dbReference type="CDD" id="cd22752">
    <property type="entry name" value="OTU_OTUD5-like"/>
    <property type="match status" value="1"/>
</dbReference>
<organism evidence="10 11">
    <name type="scientific">Steinernema hermaphroditum</name>
    <dbReference type="NCBI Taxonomy" id="289476"/>
    <lineage>
        <taxon>Eukaryota</taxon>
        <taxon>Metazoa</taxon>
        <taxon>Ecdysozoa</taxon>
        <taxon>Nematoda</taxon>
        <taxon>Chromadorea</taxon>
        <taxon>Rhabditida</taxon>
        <taxon>Tylenchina</taxon>
        <taxon>Panagrolaimomorpha</taxon>
        <taxon>Strongyloidoidea</taxon>
        <taxon>Steinernematidae</taxon>
        <taxon>Steinernema</taxon>
    </lineage>
</organism>
<feature type="region of interest" description="Disordered" evidence="8">
    <location>
        <begin position="68"/>
        <end position="109"/>
    </location>
</feature>
<dbReference type="Gene3D" id="3.90.70.80">
    <property type="match status" value="1"/>
</dbReference>
<gene>
    <name evidence="10" type="ORF">QR680_003464</name>
</gene>
<dbReference type="Proteomes" id="UP001175271">
    <property type="component" value="Unassembled WGS sequence"/>
</dbReference>
<keyword evidence="4" id="KW-0645">Protease</keyword>
<evidence type="ECO:0000256" key="7">
    <source>
        <dbReference type="ARBA" id="ARBA00033460"/>
    </source>
</evidence>
<dbReference type="PROSITE" id="PS50802">
    <property type="entry name" value="OTU"/>
    <property type="match status" value="1"/>
</dbReference>
<dbReference type="Pfam" id="PF02338">
    <property type="entry name" value="OTU"/>
    <property type="match status" value="1"/>
</dbReference>
<dbReference type="SUPFAM" id="SSF54001">
    <property type="entry name" value="Cysteine proteinases"/>
    <property type="match status" value="1"/>
</dbReference>
<keyword evidence="6" id="KW-0378">Hydrolase</keyword>
<comment type="catalytic activity">
    <reaction evidence="1">
        <text>Thiol-dependent hydrolysis of ester, thioester, amide, peptide and isopeptide bonds formed by the C-terminal Gly of ubiquitin (a 76-residue protein attached to proteins as an intracellular targeting signal).</text>
        <dbReference type="EC" id="3.4.19.12"/>
    </reaction>
</comment>
<keyword evidence="5" id="KW-0833">Ubl conjugation pathway</keyword>
<dbReference type="GO" id="GO:0061578">
    <property type="term" value="F:K63-linked deubiquitinase activity"/>
    <property type="evidence" value="ECO:0007669"/>
    <property type="project" value="TreeGrafter"/>
</dbReference>
<feature type="domain" description="OTU" evidence="9">
    <location>
        <begin position="159"/>
        <end position="287"/>
    </location>
</feature>
<feature type="region of interest" description="Disordered" evidence="8">
    <location>
        <begin position="1"/>
        <end position="45"/>
    </location>
</feature>
<accession>A0AA39LKB4</accession>
<evidence type="ECO:0000256" key="4">
    <source>
        <dbReference type="ARBA" id="ARBA00022670"/>
    </source>
</evidence>
<keyword evidence="11" id="KW-1185">Reference proteome</keyword>
<reference evidence="10" key="1">
    <citation type="submission" date="2023-06" db="EMBL/GenBank/DDBJ databases">
        <title>Genomic analysis of the entomopathogenic nematode Steinernema hermaphroditum.</title>
        <authorList>
            <person name="Schwarz E.M."/>
            <person name="Heppert J.K."/>
            <person name="Baniya A."/>
            <person name="Schwartz H.T."/>
            <person name="Tan C.-H."/>
            <person name="Antoshechkin I."/>
            <person name="Sternberg P.W."/>
            <person name="Goodrich-Blair H."/>
            <person name="Dillman A.R."/>
        </authorList>
    </citation>
    <scope>NUCLEOTIDE SEQUENCE</scope>
    <source>
        <strain evidence="10">PS9179</strain>
        <tissue evidence="10">Whole animal</tissue>
    </source>
</reference>
<sequence length="501" mass="55277">MTIAPQKKAGSTPKIERTSQTSPDSQNDSEQTQKPRSPLEQNSAAAAALALRTKLAKQAGCRVLADSVGVSGTPQTNVILHPDKEPSVNVGLSSNDSRSKTDKAKKQKKTVTFASSPSVRNNEAECSTGYNSDDEYGEGFKNEELETAFAQKMKDERGFHIVDMEGDGNCMFRAVAHQIYGDQKWHDEARKLCMDYMAKNKSEFSSFVTEDINDYIERKRKLDIHGNHLELQVMTEIYARPIEIYQYDTIPLRSFTPVHTNESPANANAPIRLSYHGKTHYNAVVDPYTATIGVGLGLPEFKPGEADKKLLTDAIQESESQDIEEAMLKDKLNMSDQERTERELNDAIMRESLQEYIKAHNKRASPQLARDTEKSASSEPTGSTHLSTTICSRKAVHGVKRGASSPNLPGCSRDGFDAALNKARKLGESMSMPNIDNCDPGPSTSRATKTQSPASSGTGLYEELLSAQCFENDETDLARAIALSNKEYMDSLNSRKAEEMD</sequence>
<dbReference type="FunFam" id="3.90.70.80:FF:000018">
    <property type="entry name" value="OTU domain-containing protein 5-B"/>
    <property type="match status" value="1"/>
</dbReference>
<comment type="caution">
    <text evidence="10">The sequence shown here is derived from an EMBL/GenBank/DDBJ whole genome shotgun (WGS) entry which is preliminary data.</text>
</comment>
<dbReference type="EC" id="3.4.19.12" evidence="3"/>
<feature type="compositionally biased region" description="Polar residues" evidence="8">
    <location>
        <begin position="442"/>
        <end position="458"/>
    </location>
</feature>
<dbReference type="PANTHER" id="PTHR12419">
    <property type="entry name" value="OTU DOMAIN CONTAINING PROTEIN"/>
    <property type="match status" value="1"/>
</dbReference>
<comment type="similarity">
    <text evidence="2">Belongs to the peptidase C85 family.</text>
</comment>
<dbReference type="InterPro" id="IPR050704">
    <property type="entry name" value="Peptidase_C85-like"/>
</dbReference>
<evidence type="ECO:0000256" key="1">
    <source>
        <dbReference type="ARBA" id="ARBA00000707"/>
    </source>
</evidence>
<evidence type="ECO:0000256" key="2">
    <source>
        <dbReference type="ARBA" id="ARBA00010407"/>
    </source>
</evidence>
<evidence type="ECO:0000313" key="10">
    <source>
        <dbReference type="EMBL" id="KAK0400368.1"/>
    </source>
</evidence>
<dbReference type="InterPro" id="IPR038765">
    <property type="entry name" value="Papain-like_cys_pep_sf"/>
</dbReference>
<protein>
    <recommendedName>
        <fullName evidence="3">ubiquitinyl hydrolase 1</fullName>
        <ecNumber evidence="3">3.4.19.12</ecNumber>
    </recommendedName>
    <alternativeName>
        <fullName evidence="7">Deubiquitinating enzyme A</fullName>
    </alternativeName>
</protein>
<dbReference type="PANTHER" id="PTHR12419:SF4">
    <property type="entry name" value="OTU DOMAIN-CONTAINING PROTEIN 5"/>
    <property type="match status" value="1"/>
</dbReference>
<evidence type="ECO:0000259" key="9">
    <source>
        <dbReference type="PROSITE" id="PS50802"/>
    </source>
</evidence>